<evidence type="ECO:0000256" key="1">
    <source>
        <dbReference type="SAM" id="MobiDB-lite"/>
    </source>
</evidence>
<proteinExistence type="predicted"/>
<protein>
    <submittedName>
        <fullName evidence="2">Uncharacterized protein</fullName>
    </submittedName>
</protein>
<dbReference type="Proteomes" id="UP000646833">
    <property type="component" value="Unassembled WGS sequence"/>
</dbReference>
<dbReference type="AlphaFoldDB" id="A0A830DVA5"/>
<sequence>MPGRPPWSQPGTQGGGQTVATQNRPNLKNVEFDQTSTLDSGATEETQVFAPDGAVWTVRAMQFDAKTPDASDGKHMLIIRPLGSRASTLEGSSFHSTERLSFWNSYWVNSDVGQPPESTAQGQAVRSMLATSDSPLEFEYKNLLDVEQPNHRSIKLVVEEATY</sequence>
<reference evidence="2" key="1">
    <citation type="journal article" date="2014" name="Int. J. Syst. Evol. Microbiol.">
        <title>Complete genome sequence of Corynebacterium casei LMG S-19264T (=DSM 44701T), isolated from a smear-ripened cheese.</title>
        <authorList>
            <consortium name="US DOE Joint Genome Institute (JGI-PGF)"/>
            <person name="Walter F."/>
            <person name="Albersmeier A."/>
            <person name="Kalinowski J."/>
            <person name="Ruckert C."/>
        </authorList>
    </citation>
    <scope>NUCLEOTIDE SEQUENCE</scope>
    <source>
        <strain evidence="2">CCM 7217</strain>
    </source>
</reference>
<comment type="caution">
    <text evidence="2">The sequence shown here is derived from an EMBL/GenBank/DDBJ whole genome shotgun (WGS) entry which is preliminary data.</text>
</comment>
<gene>
    <name evidence="2" type="ORF">GCM10007209_13430</name>
</gene>
<organism evidence="2 3">
    <name type="scientific">Haloferax sulfurifontis</name>
    <dbReference type="NCBI Taxonomy" id="255616"/>
    <lineage>
        <taxon>Archaea</taxon>
        <taxon>Methanobacteriati</taxon>
        <taxon>Methanobacteriota</taxon>
        <taxon>Stenosarchaea group</taxon>
        <taxon>Halobacteria</taxon>
        <taxon>Halobacteriales</taxon>
        <taxon>Haloferacaceae</taxon>
        <taxon>Haloferax</taxon>
    </lineage>
</organism>
<reference evidence="2" key="2">
    <citation type="submission" date="2020-09" db="EMBL/GenBank/DDBJ databases">
        <authorList>
            <person name="Sun Q."/>
            <person name="Sedlacek I."/>
        </authorList>
    </citation>
    <scope>NUCLEOTIDE SEQUENCE</scope>
    <source>
        <strain evidence="2">CCM 7217</strain>
    </source>
</reference>
<dbReference type="EMBL" id="BMCI01000002">
    <property type="protein sequence ID" value="GGC53025.1"/>
    <property type="molecule type" value="Genomic_DNA"/>
</dbReference>
<name>A0A830DVA5_9EURY</name>
<feature type="region of interest" description="Disordered" evidence="1">
    <location>
        <begin position="1"/>
        <end position="29"/>
    </location>
</feature>
<accession>A0A830DVA5</accession>
<evidence type="ECO:0000313" key="2">
    <source>
        <dbReference type="EMBL" id="GGC53025.1"/>
    </source>
</evidence>
<evidence type="ECO:0000313" key="3">
    <source>
        <dbReference type="Proteomes" id="UP000646833"/>
    </source>
</evidence>